<dbReference type="PANTHER" id="PTHR30007:SF1">
    <property type="entry name" value="BLR1914 PROTEIN"/>
    <property type="match status" value="1"/>
</dbReference>
<reference evidence="3 4" key="1">
    <citation type="submission" date="2020-08" db="EMBL/GenBank/DDBJ databases">
        <title>Genomic Encyclopedia of Type Strains, Phase IV (KMG-IV): sequencing the most valuable type-strain genomes for metagenomic binning, comparative biology and taxonomic classification.</title>
        <authorList>
            <person name="Goeker M."/>
        </authorList>
    </citation>
    <scope>NUCLEOTIDE SEQUENCE [LARGE SCALE GENOMIC DNA]</scope>
    <source>
        <strain evidence="3 4">DSM 27521</strain>
    </source>
</reference>
<dbReference type="InterPro" id="IPR002559">
    <property type="entry name" value="Transposase_11"/>
</dbReference>
<dbReference type="GO" id="GO:0004803">
    <property type="term" value="F:transposase activity"/>
    <property type="evidence" value="ECO:0007669"/>
    <property type="project" value="InterPro"/>
</dbReference>
<dbReference type="Proteomes" id="UP000539473">
    <property type="component" value="Unassembled WGS sequence"/>
</dbReference>
<keyword evidence="1" id="KW-1133">Transmembrane helix</keyword>
<protein>
    <submittedName>
        <fullName evidence="3">Transposase</fullName>
    </submittedName>
</protein>
<dbReference type="GO" id="GO:0006313">
    <property type="term" value="P:DNA transposition"/>
    <property type="evidence" value="ECO:0007669"/>
    <property type="project" value="InterPro"/>
</dbReference>
<evidence type="ECO:0000256" key="1">
    <source>
        <dbReference type="SAM" id="Phobius"/>
    </source>
</evidence>
<evidence type="ECO:0000313" key="3">
    <source>
        <dbReference type="EMBL" id="MBB5378549.1"/>
    </source>
</evidence>
<name>A0A7W8KHY5_9DEIO</name>
<dbReference type="PANTHER" id="PTHR30007">
    <property type="entry name" value="PHP DOMAIN PROTEIN"/>
    <property type="match status" value="1"/>
</dbReference>
<keyword evidence="1" id="KW-0472">Membrane</keyword>
<evidence type="ECO:0000313" key="4">
    <source>
        <dbReference type="Proteomes" id="UP000539473"/>
    </source>
</evidence>
<dbReference type="AlphaFoldDB" id="A0A7W8KHY5"/>
<gene>
    <name evidence="3" type="ORF">HNQ07_004056</name>
</gene>
<feature type="domain" description="Transposase IS4-like" evidence="2">
    <location>
        <begin position="2"/>
        <end position="127"/>
    </location>
</feature>
<keyword evidence="1" id="KW-0812">Transmembrane</keyword>
<comment type="caution">
    <text evidence="3">The sequence shown here is derived from an EMBL/GenBank/DDBJ whole genome shotgun (WGS) entry which is preliminary data.</text>
</comment>
<dbReference type="Pfam" id="PF01609">
    <property type="entry name" value="DDE_Tnp_1"/>
    <property type="match status" value="1"/>
</dbReference>
<organism evidence="3 4">
    <name type="scientific">Deinococcus metalli</name>
    <dbReference type="NCBI Taxonomy" id="1141878"/>
    <lineage>
        <taxon>Bacteria</taxon>
        <taxon>Thermotogati</taxon>
        <taxon>Deinococcota</taxon>
        <taxon>Deinococci</taxon>
        <taxon>Deinococcales</taxon>
        <taxon>Deinococcaceae</taxon>
        <taxon>Deinococcus</taxon>
    </lineage>
</organism>
<accession>A0A7W8KHY5</accession>
<proteinExistence type="predicted"/>
<feature type="transmembrane region" description="Helical" evidence="1">
    <location>
        <begin position="115"/>
        <end position="133"/>
    </location>
</feature>
<dbReference type="GO" id="GO:0003677">
    <property type="term" value="F:DNA binding"/>
    <property type="evidence" value="ECO:0007669"/>
    <property type="project" value="InterPro"/>
</dbReference>
<dbReference type="EMBL" id="JACHFK010000013">
    <property type="protein sequence ID" value="MBB5378549.1"/>
    <property type="molecule type" value="Genomic_DNA"/>
</dbReference>
<evidence type="ECO:0000259" key="2">
    <source>
        <dbReference type="Pfam" id="PF01609"/>
    </source>
</evidence>
<sequence length="136" mass="15893">MIVDNNRVPIALSLSGANVHDSKKLVDVLNALPKVHDKRFHLLRTRPAKLHADKGYDYPRCRTAVKLRGITPRIARRQVEEKSRLGRNRWKVERTFSWLLNYKKLAVRYGRRSDLFLALGLLASSLVCFRRLHFNF</sequence>